<dbReference type="SUPFAM" id="SSF69118">
    <property type="entry name" value="AhpD-like"/>
    <property type="match status" value="1"/>
</dbReference>
<proteinExistence type="predicted"/>
<protein>
    <submittedName>
        <fullName evidence="1">Carboxymuconolactone decarboxylase</fullName>
    </submittedName>
</protein>
<dbReference type="InterPro" id="IPR029032">
    <property type="entry name" value="AhpD-like"/>
</dbReference>
<sequence>MLLHEDKDFGTFGRFVETPVAEMDDVTRNAYDFTLNLRGLVPGPHKIWLANPKLLETIAPIGSYFQKDSTLTKAEIELATCVITGHWRASYANYEHERIAERLGGLPPQKVEALLAGLPVAFDDARQQIVYDLASTLAGARALPAGMFRRAQELLGDRGIVDVTVLLGWFSAVSLTLLAYDVPSNAVGLDQ</sequence>
<gene>
    <name evidence="1" type="ORF">GHK86_15835</name>
</gene>
<accession>A0ABW9QX11</accession>
<evidence type="ECO:0000313" key="1">
    <source>
        <dbReference type="EMBL" id="MST34186.1"/>
    </source>
</evidence>
<keyword evidence="2" id="KW-1185">Reference proteome</keyword>
<comment type="caution">
    <text evidence="1">The sequence shown here is derived from an EMBL/GenBank/DDBJ whole genome shotgun (WGS) entry which is preliminary data.</text>
</comment>
<evidence type="ECO:0000313" key="2">
    <source>
        <dbReference type="Proteomes" id="UP000437736"/>
    </source>
</evidence>
<dbReference type="EMBL" id="WJHE01000889">
    <property type="protein sequence ID" value="MST34186.1"/>
    <property type="molecule type" value="Genomic_DNA"/>
</dbReference>
<organism evidence="1 2">
    <name type="scientific">Acidiferrimicrobium australe</name>
    <dbReference type="NCBI Taxonomy" id="2664430"/>
    <lineage>
        <taxon>Bacteria</taxon>
        <taxon>Bacillati</taxon>
        <taxon>Actinomycetota</taxon>
        <taxon>Acidimicrobiia</taxon>
        <taxon>Acidimicrobiales</taxon>
        <taxon>Acidimicrobiaceae</taxon>
        <taxon>Acidiferrimicrobium</taxon>
    </lineage>
</organism>
<dbReference type="PANTHER" id="PTHR34846">
    <property type="entry name" value="4-CARBOXYMUCONOLACTONE DECARBOXYLASE FAMILY PROTEIN (AFU_ORTHOLOGUE AFUA_6G11590)"/>
    <property type="match status" value="1"/>
</dbReference>
<dbReference type="Gene3D" id="1.20.1290.10">
    <property type="entry name" value="AhpD-like"/>
    <property type="match status" value="1"/>
</dbReference>
<dbReference type="PANTHER" id="PTHR34846:SF11">
    <property type="entry name" value="4-CARBOXYMUCONOLACTONE DECARBOXYLASE FAMILY PROTEIN (AFU_ORTHOLOGUE AFUA_6G11590)"/>
    <property type="match status" value="1"/>
</dbReference>
<dbReference type="Proteomes" id="UP000437736">
    <property type="component" value="Unassembled WGS sequence"/>
</dbReference>
<name>A0ABW9QX11_9ACTN</name>
<reference evidence="1 2" key="1">
    <citation type="submission" date="2019-11" db="EMBL/GenBank/DDBJ databases">
        <title>Acidiferrimicrobium australis gen. nov., sp. nov., an acidophilic and obligately heterotrophic, member of the Actinobacteria that catalyses dissimilatory oxido- reduction of iron isolated from metal-rich acidic water in Chile.</title>
        <authorList>
            <person name="Gonzalez D."/>
            <person name="Huber K."/>
            <person name="Hedrich S."/>
            <person name="Rojas-Villalobos C."/>
            <person name="Quatrini R."/>
            <person name="Dinamarca M.A."/>
            <person name="Schwarz A."/>
            <person name="Canales C."/>
            <person name="Nancucheo I."/>
        </authorList>
    </citation>
    <scope>NUCLEOTIDE SEQUENCE [LARGE SCALE GENOMIC DNA]</scope>
    <source>
        <strain evidence="1 2">USS-CCA1</strain>
    </source>
</reference>